<keyword evidence="2" id="KW-0344">Guanine-nucleotide releasing factor</keyword>
<keyword evidence="5" id="KW-0472">Membrane</keyword>
<accession>A0ABN7SUU1</accession>
<evidence type="ECO:0000313" key="10">
    <source>
        <dbReference type="Proteomes" id="UP001158576"/>
    </source>
</evidence>
<feature type="domain" description="DOCKER" evidence="8">
    <location>
        <begin position="1981"/>
        <end position="2368"/>
    </location>
</feature>
<dbReference type="Gene3D" id="1.20.58.740">
    <property type="match status" value="1"/>
</dbReference>
<keyword evidence="5" id="KW-1133">Transmembrane helix</keyword>
<organism evidence="9 10">
    <name type="scientific">Oikopleura dioica</name>
    <name type="common">Tunicate</name>
    <dbReference type="NCBI Taxonomy" id="34765"/>
    <lineage>
        <taxon>Eukaryota</taxon>
        <taxon>Metazoa</taxon>
        <taxon>Chordata</taxon>
        <taxon>Tunicata</taxon>
        <taxon>Appendicularia</taxon>
        <taxon>Copelata</taxon>
        <taxon>Oikopleuridae</taxon>
        <taxon>Oikopleura</taxon>
    </lineage>
</organism>
<dbReference type="Pfam" id="PF20421">
    <property type="entry name" value="DHR-2_Lobe_C"/>
    <property type="match status" value="1"/>
</dbReference>
<dbReference type="SUPFAM" id="SSF50729">
    <property type="entry name" value="PH domain-like"/>
    <property type="match status" value="1"/>
</dbReference>
<dbReference type="Gene3D" id="1.25.40.410">
    <property type="match status" value="1"/>
</dbReference>
<feature type="transmembrane region" description="Helical" evidence="5">
    <location>
        <begin position="16"/>
        <end position="39"/>
    </location>
</feature>
<dbReference type="SMART" id="SM00233">
    <property type="entry name" value="PH"/>
    <property type="match status" value="1"/>
</dbReference>
<keyword evidence="5" id="KW-0812">Transmembrane</keyword>
<dbReference type="Gene3D" id="1.20.1440.80">
    <property type="entry name" value="Gap junction channel protein cysteine-rich domain"/>
    <property type="match status" value="1"/>
</dbReference>
<dbReference type="InterPro" id="IPR046773">
    <property type="entry name" value="DOCKER_Lobe_C"/>
</dbReference>
<dbReference type="Pfam" id="PF11878">
    <property type="entry name" value="DOCK_C-D_N"/>
    <property type="match status" value="1"/>
</dbReference>
<dbReference type="InterPro" id="IPR046770">
    <property type="entry name" value="DOCKER_Lobe_B"/>
</dbReference>
<reference evidence="9 10" key="1">
    <citation type="submission" date="2021-04" db="EMBL/GenBank/DDBJ databases">
        <authorList>
            <person name="Bliznina A."/>
        </authorList>
    </citation>
    <scope>NUCLEOTIDE SEQUENCE [LARGE SCALE GENOMIC DNA]</scope>
</reference>
<dbReference type="InterPro" id="IPR046769">
    <property type="entry name" value="DOCKER_Lobe_A"/>
</dbReference>
<feature type="compositionally biased region" description="Polar residues" evidence="4">
    <location>
        <begin position="197"/>
        <end position="210"/>
    </location>
</feature>
<feature type="region of interest" description="Disordered" evidence="4">
    <location>
        <begin position="1673"/>
        <end position="1707"/>
    </location>
</feature>
<name>A0ABN7SUU1_OIKDI</name>
<feature type="domain" description="C2 DOCK-type" evidence="7">
    <location>
        <begin position="907"/>
        <end position="1088"/>
    </location>
</feature>
<dbReference type="InterPro" id="IPR027357">
    <property type="entry name" value="DOCKER_dom"/>
</dbReference>
<evidence type="ECO:0000259" key="7">
    <source>
        <dbReference type="PROSITE" id="PS51650"/>
    </source>
</evidence>
<evidence type="ECO:0000256" key="1">
    <source>
        <dbReference type="ARBA" id="ARBA00022553"/>
    </source>
</evidence>
<dbReference type="SUPFAM" id="SSF48371">
    <property type="entry name" value="ARM repeat"/>
    <property type="match status" value="1"/>
</dbReference>
<dbReference type="Pfam" id="PF14429">
    <property type="entry name" value="DOCK-C2"/>
    <property type="match status" value="1"/>
</dbReference>
<feature type="compositionally biased region" description="Polar residues" evidence="4">
    <location>
        <begin position="1673"/>
        <end position="1703"/>
    </location>
</feature>
<evidence type="ECO:0000256" key="2">
    <source>
        <dbReference type="ARBA" id="ARBA00022658"/>
    </source>
</evidence>
<evidence type="ECO:0000259" key="8">
    <source>
        <dbReference type="PROSITE" id="PS51651"/>
    </source>
</evidence>
<feature type="domain" description="PH" evidence="6">
    <location>
        <begin position="390"/>
        <end position="526"/>
    </location>
</feature>
<dbReference type="Proteomes" id="UP001158576">
    <property type="component" value="Chromosome 1"/>
</dbReference>
<feature type="transmembrane region" description="Helical" evidence="5">
    <location>
        <begin position="100"/>
        <end position="121"/>
    </location>
</feature>
<dbReference type="Gene3D" id="2.60.40.150">
    <property type="entry name" value="C2 domain"/>
    <property type="match status" value="1"/>
</dbReference>
<dbReference type="PANTHER" id="PTHR23317">
    <property type="entry name" value="DEDICATOR OF CYTOKINESIS DOCK"/>
    <property type="match status" value="1"/>
</dbReference>
<gene>
    <name evidence="9" type="ORF">OKIOD_LOCUS9447</name>
</gene>
<dbReference type="InterPro" id="IPR038359">
    <property type="entry name" value="Connexin_N_sf"/>
</dbReference>
<dbReference type="InterPro" id="IPR035892">
    <property type="entry name" value="C2_domain_sf"/>
</dbReference>
<feature type="region of interest" description="Disordered" evidence="4">
    <location>
        <begin position="1610"/>
        <end position="1634"/>
    </location>
</feature>
<protein>
    <submittedName>
        <fullName evidence="9">Oidioi.mRNA.OKI2018_I69.chr1.g682.t2.cds</fullName>
    </submittedName>
</protein>
<dbReference type="InterPro" id="IPR021816">
    <property type="entry name" value="DOCK_C/D_N"/>
</dbReference>
<dbReference type="InterPro" id="IPR026791">
    <property type="entry name" value="DOCK"/>
</dbReference>
<dbReference type="Pfam" id="PF20422">
    <property type="entry name" value="DHR-2_Lobe_B"/>
    <property type="match status" value="1"/>
</dbReference>
<evidence type="ECO:0000313" key="9">
    <source>
        <dbReference type="EMBL" id="CAG5103246.1"/>
    </source>
</evidence>
<feature type="compositionally biased region" description="Polar residues" evidence="4">
    <location>
        <begin position="1610"/>
        <end position="1619"/>
    </location>
</feature>
<dbReference type="Pfam" id="PF06920">
    <property type="entry name" value="DHR-2_Lobe_A"/>
    <property type="match status" value="1"/>
</dbReference>
<comment type="similarity">
    <text evidence="3">Belongs to the DOCK family.</text>
</comment>
<dbReference type="PANTHER" id="PTHR23317:SF26">
    <property type="entry name" value="ZIZIMIN, ISOFORM K"/>
    <property type="match status" value="1"/>
</dbReference>
<dbReference type="PROSITE" id="PS51650">
    <property type="entry name" value="C2_DOCK"/>
    <property type="match status" value="1"/>
</dbReference>
<feature type="region of interest" description="Disordered" evidence="4">
    <location>
        <begin position="194"/>
        <end position="216"/>
    </location>
</feature>
<dbReference type="InterPro" id="IPR016024">
    <property type="entry name" value="ARM-type_fold"/>
</dbReference>
<dbReference type="EMBL" id="OU015566">
    <property type="protein sequence ID" value="CAG5103246.1"/>
    <property type="molecule type" value="Genomic_DNA"/>
</dbReference>
<dbReference type="InterPro" id="IPR043162">
    <property type="entry name" value="DOCK_C_lobe_C"/>
</dbReference>
<keyword evidence="1" id="KW-0597">Phosphoprotein</keyword>
<sequence length="2372" mass="272149">MGKKVVEVVWSPKIRFAFLVHLICRMCVEISFFAFSMMIQVNMNNIGRHGADHQSVFAGLFDVPATFYCPVNDVYVRQWCNKNENILCYVNKPSEKKISLFYMNITCLISMCLTVADFISACSHFCRRKIRSIKHQARIGQHFAQERNFGPIPPLAGRDSLNGPNTWNGCSYHPDFTTIGKNHQCNQYVNDIPSRRATPQTMPNQQSSFQEEMPSEELRIQPPRKSTAYSGTDVSQSIDCLSIMSDRSRINTLLDDPGPVEPIDFERHLAGKRFQIQNDACKHLLQLPEEPYVEIREAEKRTAVSEIPAYEPTQIDPVVLSAIEQYAAPSSTVIRIHEAQFGRSYKQLPPNDLQSNIFPLQYEPDIDKENEVINPSQGSRIFFILSDPFRCDKRGWLLKLKSTVENSEKFSLKELNRDGKKRWAVLRKVQEGDDTTGYLLECLKDEKEEHKGKNAKGVTYFLAEPIFEAFPFDETSKDQKRRFGFELRMQNSEGDEKDEITVNAVFVAENEEDRDDWVSRINDALACSKRQELEEDSDPEDIIDEEKIQSRFSATQNNSIYSYLKESQRYDDLTRKRKRNRNRILALSSQREGLNLSQNSQMTEISEVAENRLEPVRFVLRAASLQFHLRGAIREQNIDISNLEPFFVTFALFDAKSRKKISADFHAQMNDEALKNLTNPVGINDFVDQMFGEPERKKINYSWIENPKQAIFDVYQPHEQIYLVAKIERVLQGSISKTSQPYCEKSDSEKIVNGIIKQVKSACNRIPEHRMPFCWGAVSLFDKKGSFAPGGFQSSFKEQENFQIPFGDLYRQEANKLKDEELFRFLSEIGKSGKNLDKLDRIYRPPNLSLLTVIIEPLKENEQLVDVLTSSLQPVKPYHAAGADPYFEIDTFEDIPQHIAAPFENYLNHLYIRPISLKYDTQKSFPKARNITISCELWNGDEPASSRKLCVFYTRPETRGLIFDTSRHTAVTHHQTCPQFYEEIKVELPPNIHDGHHVKIVIYHVSVDPKKTPSSKKGAPESVLTEIGSSWIRLRQIDGRFDLKQKYDLPVFVTDGENKTLPNHYLTNPSGNYVDGMKKLLEVELVLVSTVQVTGKLIHSFLSNPFDLRNFMALPGEDPIHLIHFMPLIINRLLEITASDKIVERPKMIPLAQRNTRAGPDADENSNHHFNVIESIHSQPEMITKSERFADSAFSTFVHIVAILVENEQKENLLKFIENKLDLPKLPNLFDSVLSAIVNLLDQDLMSNDPRKQRQEQLLVYLDVFLKILAKLMFQRIYRNQRKVRRKSEMFNSIFLTNLERFVYKTCEHMHRLKNHSPWERSVDDSLQSRARGEKFRIIRAAALALTDFYKSIYWSLEVGFVSKLVASTINHEVFFLDQNLDEQSLNLRLEILKNLSEHEAFVALNFPNFADTSLKSLKLTKSFVEKHFLAAELLRMVQFGLSSPSSSVSYARKKSLEALLNLLTKHTLDRRYSQPKDQSRIDQLYSPFIGFVTRNLHSLNIGFTDLSEFKRNPSMRSMPNLNPASLDLDALKMMLKCFFHIANNLNEDIIADFWGQCSASELENFFTILSMAVHFFKFKEAKKNFDRMPSNLRETSNKGHFPVRNIATIVQTKNSPNDSPKLGKKSTQTSRPVSQQLGITNILSLAESSGLSSRVPRPASWLPKSFQIASNSKDNYQGNNAGSVSSTSTQEVQRKNVTNGQGVPTLKTRPFEDMFLSAAQRKMDRRSEEFEKQNFSRAGVYRSLVLTNRPVESLPTDDDWAKHESAEFSLISLDLLHLYISGARSTVAERHRGNSQLQKKIFELLLDLLDFCQPTLVLHNAFSLLRIYIKENRQSLFVHRTDYCQRIVFVLLKACNSRISAIRQNASATLFFLMQTENNNPHSSRRGFPRSQIQIMGAIFRLISEKRVNQKLFQLALTGLKQLAGNDTYSSALSFAKSSFSGEVKDLIKKIRNVLVSTQQMKEHEDDPEKFSDLQHTMAQSYSDSPEHRKTWLQEMARRHRENGNRIEAAMCYAHIAALVAEILNKAKVLDFGCKEFHDISENIARDEGKPKEDEEDLYSPADVTANLRKAAHLARQADQPELVPKLLRLVTPLVERDFDYENLAELFGEMKLAAEESNEFLRKKRFLGKYYRVAFYGSHWEDDQSKIFIYKGKLNEVRARLEELYKRRFPGAFEIITDSKPISEAELDSKTAFLQLTSVEPYSAKTPSFSTDFSINHNLKSFSYETPFTKDGRARTDDPPEIAIISLEKKNSDLKEVVREPVDVKKLHLCLQGSVMVQVNAGPMTYAEAFLRSGTGVIISPHHRKRLIEEYEKFLNLSSAALETNQNLLPPPTNPPSSEWRYHESLKSGFNQIKTALASMDLLTEDPNLV</sequence>
<dbReference type="PROSITE" id="PS51651">
    <property type="entry name" value="DOCKER"/>
    <property type="match status" value="1"/>
</dbReference>
<dbReference type="InterPro" id="IPR027007">
    <property type="entry name" value="C2_DOCK-type_domain"/>
</dbReference>
<evidence type="ECO:0000259" key="6">
    <source>
        <dbReference type="PROSITE" id="PS50003"/>
    </source>
</evidence>
<evidence type="ECO:0000256" key="3">
    <source>
        <dbReference type="PROSITE-ProRule" id="PRU00983"/>
    </source>
</evidence>
<dbReference type="InterPro" id="IPR043161">
    <property type="entry name" value="DOCK_C_lobe_A"/>
</dbReference>
<keyword evidence="10" id="KW-1185">Reference proteome</keyword>
<evidence type="ECO:0000256" key="4">
    <source>
        <dbReference type="SAM" id="MobiDB-lite"/>
    </source>
</evidence>
<evidence type="ECO:0000256" key="5">
    <source>
        <dbReference type="SAM" id="Phobius"/>
    </source>
</evidence>
<dbReference type="Gene3D" id="2.30.29.30">
    <property type="entry name" value="Pleckstrin-homology domain (PH domain)/Phosphotyrosine-binding domain (PTB)"/>
    <property type="match status" value="1"/>
</dbReference>
<dbReference type="Pfam" id="PF00169">
    <property type="entry name" value="PH"/>
    <property type="match status" value="1"/>
</dbReference>
<dbReference type="PROSITE" id="PS50003">
    <property type="entry name" value="PH_DOMAIN"/>
    <property type="match status" value="1"/>
</dbReference>
<dbReference type="InterPro" id="IPR011993">
    <property type="entry name" value="PH-like_dom_sf"/>
</dbReference>
<dbReference type="InterPro" id="IPR001849">
    <property type="entry name" value="PH_domain"/>
</dbReference>
<proteinExistence type="inferred from homology"/>